<gene>
    <name evidence="1" type="ORF">GCM10011379_58920</name>
</gene>
<comment type="caution">
    <text evidence="1">The sequence shown here is derived from an EMBL/GenBank/DDBJ whole genome shotgun (WGS) entry which is preliminary data.</text>
</comment>
<dbReference type="Proteomes" id="UP000627292">
    <property type="component" value="Unassembled WGS sequence"/>
</dbReference>
<proteinExistence type="predicted"/>
<accession>A0A917J7B3</accession>
<name>A0A917J7B3_9BACT</name>
<reference evidence="1" key="1">
    <citation type="journal article" date="2014" name="Int. J. Syst. Evol. Microbiol.">
        <title>Complete genome sequence of Corynebacterium casei LMG S-19264T (=DSM 44701T), isolated from a smear-ripened cheese.</title>
        <authorList>
            <consortium name="US DOE Joint Genome Institute (JGI-PGF)"/>
            <person name="Walter F."/>
            <person name="Albersmeier A."/>
            <person name="Kalinowski J."/>
            <person name="Ruckert C."/>
        </authorList>
    </citation>
    <scope>NUCLEOTIDE SEQUENCE</scope>
    <source>
        <strain evidence="1">CGMCC 1.15290</strain>
    </source>
</reference>
<evidence type="ECO:0000313" key="1">
    <source>
        <dbReference type="EMBL" id="GGH83475.1"/>
    </source>
</evidence>
<sequence>MRVTIFAGLAFFTVVSACYKREESVVSYTDGHSTVIYNLPGDTLASDGWDSTYEKGDTYMRQHYYNASWTDSIRILPWGNEKINAAARVDASSEDAIVWLAPAAAHPAGVANNSAYTNTADGNNYIFRSGVWYQMNASVYNPANDGKFINWQGYAKLPPASPVVDDTYCDSDNQRVYIYNGKAWTLLMNNVNYRSNINFISVQYSRSGKETGRFNMFLFRFADSSQQIIRDAADSARYLKNGQWDLAFTENFNGLLWLNNALYAKNPGFGGPLTKTAVVMYLYGYEFMNEAPPDSVFDAVPAGNMQMGFSSEYGSGVNAWYEYSTATHLAQPFPYRAYYLRLQQTDPVTGVTSYLYGKLQMISMYKGAPEVVTDINWPSPYFTFRYFIQKNGSRNLKTKD</sequence>
<organism evidence="1 2">
    <name type="scientific">Filimonas zeae</name>
    <dbReference type="NCBI Taxonomy" id="1737353"/>
    <lineage>
        <taxon>Bacteria</taxon>
        <taxon>Pseudomonadati</taxon>
        <taxon>Bacteroidota</taxon>
        <taxon>Chitinophagia</taxon>
        <taxon>Chitinophagales</taxon>
        <taxon>Chitinophagaceae</taxon>
        <taxon>Filimonas</taxon>
    </lineage>
</organism>
<dbReference type="PROSITE" id="PS51257">
    <property type="entry name" value="PROKAR_LIPOPROTEIN"/>
    <property type="match status" value="1"/>
</dbReference>
<protein>
    <submittedName>
        <fullName evidence="1">Uncharacterized protein</fullName>
    </submittedName>
</protein>
<dbReference type="AlphaFoldDB" id="A0A917J7B3"/>
<dbReference type="RefSeq" id="WP_188959437.1">
    <property type="nucleotide sequence ID" value="NZ_BMIB01000010.1"/>
</dbReference>
<keyword evidence="2" id="KW-1185">Reference proteome</keyword>
<reference evidence="1" key="2">
    <citation type="submission" date="2020-09" db="EMBL/GenBank/DDBJ databases">
        <authorList>
            <person name="Sun Q."/>
            <person name="Zhou Y."/>
        </authorList>
    </citation>
    <scope>NUCLEOTIDE SEQUENCE</scope>
    <source>
        <strain evidence="1">CGMCC 1.15290</strain>
    </source>
</reference>
<evidence type="ECO:0000313" key="2">
    <source>
        <dbReference type="Proteomes" id="UP000627292"/>
    </source>
</evidence>
<dbReference type="EMBL" id="BMIB01000010">
    <property type="protein sequence ID" value="GGH83475.1"/>
    <property type="molecule type" value="Genomic_DNA"/>
</dbReference>